<protein>
    <submittedName>
        <fullName evidence="1">Uncharacterized protein</fullName>
    </submittedName>
</protein>
<proteinExistence type="predicted"/>
<accession>A0A1X6P3K7</accession>
<dbReference type="Proteomes" id="UP000218209">
    <property type="component" value="Unassembled WGS sequence"/>
</dbReference>
<dbReference type="EMBL" id="KV918903">
    <property type="protein sequence ID" value="OSX75444.1"/>
    <property type="molecule type" value="Genomic_DNA"/>
</dbReference>
<dbReference type="InterPro" id="IPR027417">
    <property type="entry name" value="P-loop_NTPase"/>
</dbReference>
<dbReference type="AlphaFoldDB" id="A0A1X6P3K7"/>
<evidence type="ECO:0000313" key="1">
    <source>
        <dbReference type="EMBL" id="OSX75444.1"/>
    </source>
</evidence>
<evidence type="ECO:0000313" key="2">
    <source>
        <dbReference type="Proteomes" id="UP000218209"/>
    </source>
</evidence>
<keyword evidence="2" id="KW-1185">Reference proteome</keyword>
<reference evidence="1 2" key="1">
    <citation type="submission" date="2017-03" db="EMBL/GenBank/DDBJ databases">
        <title>WGS assembly of Porphyra umbilicalis.</title>
        <authorList>
            <person name="Brawley S.H."/>
            <person name="Blouin N.A."/>
            <person name="Ficko-Blean E."/>
            <person name="Wheeler G.L."/>
            <person name="Lohr M."/>
            <person name="Goodson H.V."/>
            <person name="Jenkins J.W."/>
            <person name="Blaby-Haas C.E."/>
            <person name="Helliwell K.E."/>
            <person name="Chan C."/>
            <person name="Marriage T."/>
            <person name="Bhattacharya D."/>
            <person name="Klein A.S."/>
            <person name="Badis Y."/>
            <person name="Brodie J."/>
            <person name="Cao Y."/>
            <person name="Collen J."/>
            <person name="Dittami S.M."/>
            <person name="Gachon C.M."/>
            <person name="Green B.R."/>
            <person name="Karpowicz S."/>
            <person name="Kim J.W."/>
            <person name="Kudahl U."/>
            <person name="Lin S."/>
            <person name="Michel G."/>
            <person name="Mittag M."/>
            <person name="Olson B.J."/>
            <person name="Pangilinan J."/>
            <person name="Peng Y."/>
            <person name="Qiu H."/>
            <person name="Shu S."/>
            <person name="Singer J.T."/>
            <person name="Smith A.G."/>
            <person name="Sprecher B.N."/>
            <person name="Wagner V."/>
            <person name="Wang W."/>
            <person name="Wang Z.-Y."/>
            <person name="Yan J."/>
            <person name="Yarish C."/>
            <person name="Zoeuner-Riek S."/>
            <person name="Zhuang Y."/>
            <person name="Zou Y."/>
            <person name="Lindquist E.A."/>
            <person name="Grimwood J."/>
            <person name="Barry K."/>
            <person name="Rokhsar D.S."/>
            <person name="Schmutz J."/>
            <person name="Stiller J.W."/>
            <person name="Grossman A.R."/>
            <person name="Prochnik S.E."/>
        </authorList>
    </citation>
    <scope>NUCLEOTIDE SEQUENCE [LARGE SCALE GENOMIC DNA]</scope>
    <source>
        <strain evidence="1">4086291</strain>
    </source>
</reference>
<dbReference type="PANTHER" id="PTHR47642">
    <property type="entry name" value="ATP-DEPENDENT DNA HELICASE"/>
    <property type="match status" value="1"/>
</dbReference>
<organism evidence="1 2">
    <name type="scientific">Porphyra umbilicalis</name>
    <name type="common">Purple laver</name>
    <name type="synonym">Red alga</name>
    <dbReference type="NCBI Taxonomy" id="2786"/>
    <lineage>
        <taxon>Eukaryota</taxon>
        <taxon>Rhodophyta</taxon>
        <taxon>Bangiophyceae</taxon>
        <taxon>Bangiales</taxon>
        <taxon>Bangiaceae</taxon>
        <taxon>Porphyra</taxon>
    </lineage>
</organism>
<name>A0A1X6P3K7_PORUM</name>
<dbReference type="SUPFAM" id="SSF52540">
    <property type="entry name" value="P-loop containing nucleoside triphosphate hydrolases"/>
    <property type="match status" value="1"/>
</dbReference>
<gene>
    <name evidence="1" type="ORF">BU14_0236s0007</name>
</gene>
<sequence length="382" mass="42859">MTYHSFFGVVRDYEPQRTDHKEEAERLLATGRYRPIKLRLRPVRALLLDDISLVPAANLSVMFELLSIVQSDVRLCLWFAFGDRLQLGPIKGKMALTAPCWRTLFANSFIELAGTFRQRDPSVIRAVRDARVGNCSEAVEQLVQNYWVEGSKYQKNVDILHLMPRHKDVVRHNRECFARLSPGTPPKLSTAVESLVLDPDRDMTRKSPRLEDVSMKSRMAALADRVAQPELAHCLQARVMVIVNRKKELGVCHGSIGFIVGYGMHGNPIRGSRGLHDAGDTWIELACPSVQFTARVLSAPGVLVVRMQVPLVLGWASTIPISQSLSISEAVLDLSEFFEAGMVHTAMSWVPVKTKLHIKSFAPSRLFANPCAVKMYDECRQL</sequence>
<dbReference type="InterPro" id="IPR051055">
    <property type="entry name" value="PIF1_helicase"/>
</dbReference>